<reference evidence="2" key="1">
    <citation type="submission" date="2021-01" db="EMBL/GenBank/DDBJ databases">
        <title>Whole genome shotgun sequence of Rhizocola hellebori NBRC 109834.</title>
        <authorList>
            <person name="Komaki H."/>
            <person name="Tamura T."/>
        </authorList>
    </citation>
    <scope>NUCLEOTIDE SEQUENCE</scope>
    <source>
        <strain evidence="2">NBRC 109834</strain>
    </source>
</reference>
<sequence>MRRKLAAALAIAVTSIGLTTLAAAPASAAPAIGCNTADYSVPDIYAEAGGQIKILGWHNASYVGQYGGIGSVYRIWHYTYTSNNGGGTHYTGGAAVRCNSANEQLGFTDLTKETLTASDHPKCGVISYTVGSNSYTYIGSRYNDGDKFRYWGQFIDGGTFFFKGTSSVRCD</sequence>
<feature type="chain" id="PRO_5035229053" description="Secreted protein" evidence="1">
    <location>
        <begin position="29"/>
        <end position="171"/>
    </location>
</feature>
<evidence type="ECO:0000256" key="1">
    <source>
        <dbReference type="SAM" id="SignalP"/>
    </source>
</evidence>
<evidence type="ECO:0008006" key="4">
    <source>
        <dbReference type="Google" id="ProtNLM"/>
    </source>
</evidence>
<comment type="caution">
    <text evidence="2">The sequence shown here is derived from an EMBL/GenBank/DDBJ whole genome shotgun (WGS) entry which is preliminary data.</text>
</comment>
<evidence type="ECO:0000313" key="2">
    <source>
        <dbReference type="EMBL" id="GIH08400.1"/>
    </source>
</evidence>
<proteinExistence type="predicted"/>
<organism evidence="2 3">
    <name type="scientific">Rhizocola hellebori</name>
    <dbReference type="NCBI Taxonomy" id="1392758"/>
    <lineage>
        <taxon>Bacteria</taxon>
        <taxon>Bacillati</taxon>
        <taxon>Actinomycetota</taxon>
        <taxon>Actinomycetes</taxon>
        <taxon>Micromonosporales</taxon>
        <taxon>Micromonosporaceae</taxon>
        <taxon>Rhizocola</taxon>
    </lineage>
</organism>
<dbReference type="RefSeq" id="WP_203912158.1">
    <property type="nucleotide sequence ID" value="NZ_BONY01000049.1"/>
</dbReference>
<dbReference type="EMBL" id="BONY01000049">
    <property type="protein sequence ID" value="GIH08400.1"/>
    <property type="molecule type" value="Genomic_DNA"/>
</dbReference>
<feature type="signal peptide" evidence="1">
    <location>
        <begin position="1"/>
        <end position="28"/>
    </location>
</feature>
<name>A0A8J3QD10_9ACTN</name>
<keyword evidence="1" id="KW-0732">Signal</keyword>
<protein>
    <recommendedName>
        <fullName evidence="4">Secreted protein</fullName>
    </recommendedName>
</protein>
<evidence type="ECO:0000313" key="3">
    <source>
        <dbReference type="Proteomes" id="UP000612899"/>
    </source>
</evidence>
<dbReference type="AlphaFoldDB" id="A0A8J3QD10"/>
<keyword evidence="3" id="KW-1185">Reference proteome</keyword>
<dbReference type="Proteomes" id="UP000612899">
    <property type="component" value="Unassembled WGS sequence"/>
</dbReference>
<gene>
    <name evidence="2" type="ORF">Rhe02_64670</name>
</gene>
<accession>A0A8J3QD10</accession>